<reference evidence="5 6" key="1">
    <citation type="submission" date="2012-03" db="EMBL/GenBank/DDBJ databases">
        <authorList>
            <person name="Durkin A.S."/>
            <person name="McCorrison J."/>
            <person name="Torralba M."/>
            <person name="Gillis M."/>
            <person name="Methe B."/>
            <person name="Sutton G."/>
            <person name="Nelson K.E."/>
        </authorList>
    </citation>
    <scope>NUCLEOTIDE SEQUENCE [LARGE SCALE GENOMIC DNA]</scope>
    <source>
        <strain evidence="5 6">F0468</strain>
    </source>
</reference>
<evidence type="ECO:0000256" key="3">
    <source>
        <dbReference type="ARBA" id="ARBA00023163"/>
    </source>
</evidence>
<dbReference type="SMART" id="SM00345">
    <property type="entry name" value="HTH_GNTR"/>
    <property type="match status" value="1"/>
</dbReference>
<dbReference type="InterPro" id="IPR001761">
    <property type="entry name" value="Peripla_BP/Lac1_sug-bd_dom"/>
</dbReference>
<dbReference type="Gene3D" id="1.10.10.10">
    <property type="entry name" value="Winged helix-like DNA-binding domain superfamily/Winged helix DNA-binding domain"/>
    <property type="match status" value="1"/>
</dbReference>
<dbReference type="Gene3D" id="3.40.50.2300">
    <property type="match status" value="2"/>
</dbReference>
<keyword evidence="6" id="KW-1185">Reference proteome</keyword>
<feature type="domain" description="HTH gntR-type" evidence="4">
    <location>
        <begin position="12"/>
        <end position="80"/>
    </location>
</feature>
<sequence length="369" mass="42724">MLKDLLSDKNSNLKYMKVYNWGKTIIISGVLKYGAKFPSENVLTRKFGFSRETVRGALEHLEDEGLIRRVRGSGTYVSFKMEQSSKKKVGLILSYLSDYFFPRLYDGIKSIMDEENIQIELAVTRNSLNEEAHYLDKFLNMNISGIIVEGTKSSFPNPNVRLYEKLVGKNIPIIFIHNHYSNLDFDSIKMSDAKCSYELTKLLIENGHRKICGIFKYDDMQGIERYKGFMECMADNDIVIDDDCIRWYSTKDFDYKFSKSSMSSFYKKIKNCTAMIAYNDEIAYKYADFFNIKSEKFLNTFSMVSFDDAVLGEKDFKIISGAHPKEKLGRLAARNIIKMLNDSEWINHNYSHNFPVIISEGNSVKKVER</sequence>
<dbReference type="PANTHER" id="PTHR30146">
    <property type="entry name" value="LACI-RELATED TRANSCRIPTIONAL REPRESSOR"/>
    <property type="match status" value="1"/>
</dbReference>
<dbReference type="InterPro" id="IPR036390">
    <property type="entry name" value="WH_DNA-bd_sf"/>
</dbReference>
<evidence type="ECO:0000313" key="6">
    <source>
        <dbReference type="Proteomes" id="UP000005039"/>
    </source>
</evidence>
<dbReference type="Pfam" id="PF00392">
    <property type="entry name" value="GntR"/>
    <property type="match status" value="1"/>
</dbReference>
<evidence type="ECO:0000256" key="2">
    <source>
        <dbReference type="ARBA" id="ARBA00023125"/>
    </source>
</evidence>
<keyword evidence="1" id="KW-0805">Transcription regulation</keyword>
<dbReference type="Proteomes" id="UP000005039">
    <property type="component" value="Unassembled WGS sequence"/>
</dbReference>
<dbReference type="PANTHER" id="PTHR30146:SF150">
    <property type="entry name" value="ARABINOSE METABOLISM TRANSCRIPTIONAL REPRESSOR"/>
    <property type="match status" value="1"/>
</dbReference>
<dbReference type="InterPro" id="IPR036388">
    <property type="entry name" value="WH-like_DNA-bd_sf"/>
</dbReference>
<dbReference type="CDD" id="cd07377">
    <property type="entry name" value="WHTH_GntR"/>
    <property type="match status" value="1"/>
</dbReference>
<dbReference type="Pfam" id="PF00532">
    <property type="entry name" value="Peripla_BP_1"/>
    <property type="match status" value="1"/>
</dbReference>
<dbReference type="GO" id="GO:0000976">
    <property type="term" value="F:transcription cis-regulatory region binding"/>
    <property type="evidence" value="ECO:0007669"/>
    <property type="project" value="TreeGrafter"/>
</dbReference>
<dbReference type="PATRIC" id="fig|1095750.3.peg.1990"/>
<evidence type="ECO:0000259" key="4">
    <source>
        <dbReference type="PROSITE" id="PS50949"/>
    </source>
</evidence>
<dbReference type="AlphaFoldDB" id="I0R6B5"/>
<comment type="caution">
    <text evidence="5">The sequence shown here is derived from an EMBL/GenBank/DDBJ whole genome shotgun (WGS) entry which is preliminary data.</text>
</comment>
<dbReference type="SUPFAM" id="SSF46785">
    <property type="entry name" value="Winged helix' DNA-binding domain"/>
    <property type="match status" value="1"/>
</dbReference>
<dbReference type="InterPro" id="IPR000524">
    <property type="entry name" value="Tscrpt_reg_HTH_GntR"/>
</dbReference>
<dbReference type="PROSITE" id="PS50949">
    <property type="entry name" value="HTH_GNTR"/>
    <property type="match status" value="1"/>
</dbReference>
<dbReference type="EMBL" id="AJGH01000091">
    <property type="protein sequence ID" value="EIC95223.1"/>
    <property type="molecule type" value="Genomic_DNA"/>
</dbReference>
<gene>
    <name evidence="5" type="ORF">HMPREF9970_1583</name>
</gene>
<evidence type="ECO:0000256" key="1">
    <source>
        <dbReference type="ARBA" id="ARBA00023015"/>
    </source>
</evidence>
<proteinExistence type="predicted"/>
<keyword evidence="3" id="KW-0804">Transcription</keyword>
<dbReference type="PRINTS" id="PR00035">
    <property type="entry name" value="HTHGNTR"/>
</dbReference>
<evidence type="ECO:0000313" key="5">
    <source>
        <dbReference type="EMBL" id="EIC95223.1"/>
    </source>
</evidence>
<dbReference type="InterPro" id="IPR033532">
    <property type="entry name" value="AraR_ligand_bind_dom"/>
</dbReference>
<dbReference type="eggNOG" id="COG1609">
    <property type="taxonomic scope" value="Bacteria"/>
</dbReference>
<dbReference type="InterPro" id="IPR028082">
    <property type="entry name" value="Peripla_BP_I"/>
</dbReference>
<name>I0R6B5_9FIRM</name>
<accession>I0R6B5</accession>
<dbReference type="SUPFAM" id="SSF53822">
    <property type="entry name" value="Periplasmic binding protein-like I"/>
    <property type="match status" value="1"/>
</dbReference>
<keyword evidence="2" id="KW-0238">DNA-binding</keyword>
<dbReference type="GO" id="GO:0003700">
    <property type="term" value="F:DNA-binding transcription factor activity"/>
    <property type="evidence" value="ECO:0007669"/>
    <property type="project" value="InterPro"/>
</dbReference>
<protein>
    <submittedName>
        <fullName evidence="5">Periplasmic binding protein and sugar binding domain of the LacI family protein</fullName>
    </submittedName>
</protein>
<organism evidence="5 6">
    <name type="scientific">Lachnoanaerobaculum saburreum F0468</name>
    <dbReference type="NCBI Taxonomy" id="1095750"/>
    <lineage>
        <taxon>Bacteria</taxon>
        <taxon>Bacillati</taxon>
        <taxon>Bacillota</taxon>
        <taxon>Clostridia</taxon>
        <taxon>Lachnospirales</taxon>
        <taxon>Lachnospiraceae</taxon>
        <taxon>Lachnoanaerobaculum</taxon>
    </lineage>
</organism>
<dbReference type="RefSeq" id="WP_008754471.1">
    <property type="nucleotide sequence ID" value="NZ_AJGH01000091.1"/>
</dbReference>
<dbReference type="CDD" id="cd01541">
    <property type="entry name" value="PBP1_AraR"/>
    <property type="match status" value="1"/>
</dbReference>